<dbReference type="InterPro" id="IPR001453">
    <property type="entry name" value="MoaB/Mog_dom"/>
</dbReference>
<evidence type="ECO:0000313" key="5">
    <source>
        <dbReference type="EMBL" id="NOT34734.1"/>
    </source>
</evidence>
<dbReference type="InterPro" id="IPR008284">
    <property type="entry name" value="MoCF_biosynth_CS"/>
</dbReference>
<dbReference type="SUPFAM" id="SSF63867">
    <property type="entry name" value="MoeA C-terminal domain-like"/>
    <property type="match status" value="1"/>
</dbReference>
<comment type="catalytic activity">
    <reaction evidence="3">
        <text>adenylyl-molybdopterin + molybdate = Mo-molybdopterin + AMP + H(+)</text>
        <dbReference type="Rhea" id="RHEA:35047"/>
        <dbReference type="ChEBI" id="CHEBI:15378"/>
        <dbReference type="ChEBI" id="CHEBI:36264"/>
        <dbReference type="ChEBI" id="CHEBI:62727"/>
        <dbReference type="ChEBI" id="CHEBI:71302"/>
        <dbReference type="ChEBI" id="CHEBI:456215"/>
    </reaction>
</comment>
<keyword evidence="3" id="KW-0479">Metal-binding</keyword>
<dbReference type="Gene3D" id="3.40.980.10">
    <property type="entry name" value="MoaB/Mog-like domain"/>
    <property type="match status" value="1"/>
</dbReference>
<dbReference type="GO" id="GO:0005829">
    <property type="term" value="C:cytosol"/>
    <property type="evidence" value="ECO:0007669"/>
    <property type="project" value="TreeGrafter"/>
</dbReference>
<dbReference type="InterPro" id="IPR036425">
    <property type="entry name" value="MoaB/Mog-like_dom_sf"/>
</dbReference>
<keyword evidence="3" id="KW-0500">Molybdenum</keyword>
<accession>A0A849SQ14</accession>
<proteinExistence type="inferred from homology"/>
<gene>
    <name evidence="5" type="ORF">HOP12_11265</name>
</gene>
<dbReference type="PANTHER" id="PTHR10192:SF5">
    <property type="entry name" value="GEPHYRIN"/>
    <property type="match status" value="1"/>
</dbReference>
<dbReference type="SMART" id="SM00852">
    <property type="entry name" value="MoCF_biosynth"/>
    <property type="match status" value="1"/>
</dbReference>
<comment type="function">
    <text evidence="3">Catalyzes the insertion of molybdate into adenylated molybdopterin with the concomitant release of AMP.</text>
</comment>
<evidence type="ECO:0000256" key="3">
    <source>
        <dbReference type="RuleBase" id="RU365090"/>
    </source>
</evidence>
<dbReference type="SUPFAM" id="SSF53218">
    <property type="entry name" value="Molybdenum cofactor biosynthesis proteins"/>
    <property type="match status" value="1"/>
</dbReference>
<dbReference type="Proteomes" id="UP000580839">
    <property type="component" value="Unassembled WGS sequence"/>
</dbReference>
<dbReference type="UniPathway" id="UPA00344"/>
<dbReference type="PANTHER" id="PTHR10192">
    <property type="entry name" value="MOLYBDOPTERIN BIOSYNTHESIS PROTEIN"/>
    <property type="match status" value="1"/>
</dbReference>
<organism evidence="5 6">
    <name type="scientific">Eiseniibacteriota bacterium</name>
    <dbReference type="NCBI Taxonomy" id="2212470"/>
    <lineage>
        <taxon>Bacteria</taxon>
        <taxon>Candidatus Eiseniibacteriota</taxon>
    </lineage>
</organism>
<dbReference type="Pfam" id="PF03454">
    <property type="entry name" value="MoeA_C"/>
    <property type="match status" value="1"/>
</dbReference>
<evidence type="ECO:0000259" key="4">
    <source>
        <dbReference type="SMART" id="SM00852"/>
    </source>
</evidence>
<comment type="caution">
    <text evidence="5">The sequence shown here is derived from an EMBL/GenBank/DDBJ whole genome shotgun (WGS) entry which is preliminary data.</text>
</comment>
<evidence type="ECO:0000313" key="6">
    <source>
        <dbReference type="Proteomes" id="UP000580839"/>
    </source>
</evidence>
<dbReference type="AlphaFoldDB" id="A0A849SQ14"/>
<dbReference type="Gene3D" id="2.40.340.10">
    <property type="entry name" value="MoeA, C-terminal, domain IV"/>
    <property type="match status" value="1"/>
</dbReference>
<dbReference type="PROSITE" id="PS01079">
    <property type="entry name" value="MOCF_BIOSYNTHESIS_2"/>
    <property type="match status" value="1"/>
</dbReference>
<reference evidence="5 6" key="1">
    <citation type="submission" date="2020-04" db="EMBL/GenBank/DDBJ databases">
        <title>Metagenomic profiling of ammonia- and methane-oxidizing microorganisms in a Dutch drinking water treatment plant.</title>
        <authorList>
            <person name="Poghosyan L."/>
            <person name="Leucker S."/>
        </authorList>
    </citation>
    <scope>NUCLEOTIDE SEQUENCE [LARGE SCALE GENOMIC DNA]</scope>
    <source>
        <strain evidence="5">S-RSF-IL-03</strain>
    </source>
</reference>
<name>A0A849SQ14_UNCEI</name>
<dbReference type="EMBL" id="JABFRW010000144">
    <property type="protein sequence ID" value="NOT34734.1"/>
    <property type="molecule type" value="Genomic_DNA"/>
</dbReference>
<dbReference type="GO" id="GO:0061599">
    <property type="term" value="F:molybdopterin molybdotransferase activity"/>
    <property type="evidence" value="ECO:0007669"/>
    <property type="project" value="UniProtKB-UniRule"/>
</dbReference>
<sequence>MLASLAAEAGAEVVAAEHAGDDATEVSAALQRLLASADIVLSIGGVSEGDFDPVKQSLAALGGVARWSVAMKPGKPQAFGAPNGRLFFGLPGNPASVACVFEVLVRPALRAMQGFGTLDRPHLLVRAAQSIESRAGRRDYVRAALEWRDGVAWAHPAGAQISGHLAPQSRADGLVVIHESLGALAQGESAEFMVLRWGM</sequence>
<evidence type="ECO:0000256" key="1">
    <source>
        <dbReference type="ARBA" id="ARBA00005046"/>
    </source>
</evidence>
<evidence type="ECO:0000256" key="2">
    <source>
        <dbReference type="ARBA" id="ARBA00023150"/>
    </source>
</evidence>
<dbReference type="InterPro" id="IPR038987">
    <property type="entry name" value="MoeA-like"/>
</dbReference>
<dbReference type="GO" id="GO:0046872">
    <property type="term" value="F:metal ion binding"/>
    <property type="evidence" value="ECO:0007669"/>
    <property type="project" value="UniProtKB-UniRule"/>
</dbReference>
<keyword evidence="3" id="KW-0460">Magnesium</keyword>
<keyword evidence="2 3" id="KW-0501">Molybdenum cofactor biosynthesis</keyword>
<comment type="pathway">
    <text evidence="1 3">Cofactor biosynthesis; molybdopterin biosynthesis.</text>
</comment>
<comment type="cofactor">
    <cofactor evidence="3">
        <name>Mg(2+)</name>
        <dbReference type="ChEBI" id="CHEBI:18420"/>
    </cofactor>
</comment>
<dbReference type="InterPro" id="IPR005111">
    <property type="entry name" value="MoeA_C_domain_IV"/>
</dbReference>
<protein>
    <recommendedName>
        <fullName evidence="3">Molybdopterin molybdenumtransferase</fullName>
        <ecNumber evidence="3">2.10.1.1</ecNumber>
    </recommendedName>
</protein>
<keyword evidence="3" id="KW-0808">Transferase</keyword>
<dbReference type="InterPro" id="IPR036688">
    <property type="entry name" value="MoeA_C_domain_IV_sf"/>
</dbReference>
<dbReference type="EC" id="2.10.1.1" evidence="3"/>
<comment type="similarity">
    <text evidence="3">Belongs to the MoeA family.</text>
</comment>
<dbReference type="Pfam" id="PF00994">
    <property type="entry name" value="MoCF_biosynth"/>
    <property type="match status" value="1"/>
</dbReference>
<feature type="domain" description="MoaB/Mog" evidence="4">
    <location>
        <begin position="1"/>
        <end position="111"/>
    </location>
</feature>
<dbReference type="GO" id="GO:0006777">
    <property type="term" value="P:Mo-molybdopterin cofactor biosynthetic process"/>
    <property type="evidence" value="ECO:0007669"/>
    <property type="project" value="UniProtKB-UniRule"/>
</dbReference>